<reference evidence="1 2" key="1">
    <citation type="submission" date="2017-10" db="EMBL/GenBank/DDBJ databases">
        <title>Comparative genomics in systemic dimorphic fungi from Ajellomycetaceae.</title>
        <authorList>
            <person name="Munoz J.F."/>
            <person name="Mcewen J.G."/>
            <person name="Clay O.K."/>
            <person name="Cuomo C.A."/>
        </authorList>
    </citation>
    <scope>NUCLEOTIDE SEQUENCE [LARGE SCALE GENOMIC DNA]</scope>
    <source>
        <strain evidence="1 2">UAMH130</strain>
    </source>
</reference>
<organism evidence="1 2">
    <name type="scientific">Blastomyces parvus</name>
    <dbReference type="NCBI Taxonomy" id="2060905"/>
    <lineage>
        <taxon>Eukaryota</taxon>
        <taxon>Fungi</taxon>
        <taxon>Dikarya</taxon>
        <taxon>Ascomycota</taxon>
        <taxon>Pezizomycotina</taxon>
        <taxon>Eurotiomycetes</taxon>
        <taxon>Eurotiomycetidae</taxon>
        <taxon>Onygenales</taxon>
        <taxon>Ajellomycetaceae</taxon>
        <taxon>Blastomyces</taxon>
    </lineage>
</organism>
<proteinExistence type="predicted"/>
<gene>
    <name evidence="1" type="ORF">GX51_02240</name>
</gene>
<accession>A0A2B7XCZ3</accession>
<name>A0A2B7XCZ3_9EURO</name>
<dbReference type="EMBL" id="PDNC01000020">
    <property type="protein sequence ID" value="PGH06613.1"/>
    <property type="molecule type" value="Genomic_DNA"/>
</dbReference>
<comment type="caution">
    <text evidence="1">The sequence shown here is derived from an EMBL/GenBank/DDBJ whole genome shotgun (WGS) entry which is preliminary data.</text>
</comment>
<dbReference type="AlphaFoldDB" id="A0A2B7XCZ3"/>
<sequence length="121" mass="13357">MTTSLRHSGAITHLWQTLVSLEAMEALRSLINDISQARTVSARVRWKPNYKIWNSTAEMGVVLGQSAGTQDIILGRWLQTSQNGPGGGSWRNLFSHVRHIGNGKNQNSILRVVGKDTPIPI</sequence>
<dbReference type="Proteomes" id="UP000224080">
    <property type="component" value="Unassembled WGS sequence"/>
</dbReference>
<keyword evidence="2" id="KW-1185">Reference proteome</keyword>
<evidence type="ECO:0000313" key="2">
    <source>
        <dbReference type="Proteomes" id="UP000224080"/>
    </source>
</evidence>
<evidence type="ECO:0000313" key="1">
    <source>
        <dbReference type="EMBL" id="PGH06613.1"/>
    </source>
</evidence>
<protein>
    <submittedName>
        <fullName evidence="1">Uncharacterized protein</fullName>
    </submittedName>
</protein>